<dbReference type="CDD" id="cd01053">
    <property type="entry name" value="AOX"/>
    <property type="match status" value="1"/>
</dbReference>
<comment type="subcellular location">
    <subcellularLocation>
        <location evidence="2">Membrane</location>
    </subcellularLocation>
</comment>
<name>A0AAX4PDN6_9CHLO</name>
<evidence type="ECO:0000256" key="9">
    <source>
        <dbReference type="ARBA" id="ARBA00022989"/>
    </source>
</evidence>
<feature type="compositionally biased region" description="Low complexity" evidence="14">
    <location>
        <begin position="1"/>
        <end position="23"/>
    </location>
</feature>
<dbReference type="GO" id="GO:0009916">
    <property type="term" value="F:alternative oxidase activity"/>
    <property type="evidence" value="ECO:0007669"/>
    <property type="project" value="UniProtKB-UniRule"/>
</dbReference>
<accession>A0AAX4PDN6</accession>
<evidence type="ECO:0000256" key="14">
    <source>
        <dbReference type="SAM" id="MobiDB-lite"/>
    </source>
</evidence>
<comment type="cofactor">
    <cofactor evidence="13">
        <name>Fe cation</name>
        <dbReference type="ChEBI" id="CHEBI:24875"/>
    </cofactor>
    <text evidence="13">Binds 2 iron ions per subunit.</text>
</comment>
<feature type="compositionally biased region" description="Basic and acidic residues" evidence="14">
    <location>
        <begin position="37"/>
        <end position="46"/>
    </location>
</feature>
<keyword evidence="9" id="KW-1133">Transmembrane helix</keyword>
<dbReference type="GO" id="GO:0016020">
    <property type="term" value="C:membrane"/>
    <property type="evidence" value="ECO:0007669"/>
    <property type="project" value="UniProtKB-SubCell"/>
</dbReference>
<evidence type="ECO:0000256" key="8">
    <source>
        <dbReference type="ARBA" id="ARBA00022982"/>
    </source>
</evidence>
<keyword evidence="8 13" id="KW-0249">Electron transport</keyword>
<comment type="similarity">
    <text evidence="3 13">Belongs to the alternative oxidase family.</text>
</comment>
<dbReference type="Gene3D" id="1.20.1260.140">
    <property type="entry name" value="Alternative oxidase"/>
    <property type="match status" value="1"/>
</dbReference>
<evidence type="ECO:0000256" key="4">
    <source>
        <dbReference type="ARBA" id="ARBA00022448"/>
    </source>
</evidence>
<keyword evidence="16" id="KW-1185">Reference proteome</keyword>
<reference evidence="15 16" key="1">
    <citation type="submission" date="2024-03" db="EMBL/GenBank/DDBJ databases">
        <title>Complete genome sequence of the green alga Chloropicon roscoffensis RCC1871.</title>
        <authorList>
            <person name="Lemieux C."/>
            <person name="Pombert J.-F."/>
            <person name="Otis C."/>
            <person name="Turmel M."/>
        </authorList>
    </citation>
    <scope>NUCLEOTIDE SEQUENCE [LARGE SCALE GENOMIC DNA]</scope>
    <source>
        <strain evidence="15 16">RCC1871</strain>
    </source>
</reference>
<proteinExistence type="inferred from homology"/>
<dbReference type="PANTHER" id="PTHR31803">
    <property type="entry name" value="ALTERNATIVE OXIDASE"/>
    <property type="match status" value="1"/>
</dbReference>
<evidence type="ECO:0000313" key="15">
    <source>
        <dbReference type="EMBL" id="WZN64278.1"/>
    </source>
</evidence>
<feature type="region of interest" description="Disordered" evidence="14">
    <location>
        <begin position="103"/>
        <end position="122"/>
    </location>
</feature>
<keyword evidence="11 13" id="KW-0408">Iron</keyword>
<dbReference type="GO" id="GO:0010230">
    <property type="term" value="P:alternative respiration"/>
    <property type="evidence" value="ECO:0007669"/>
    <property type="project" value="TreeGrafter"/>
</dbReference>
<evidence type="ECO:0000256" key="1">
    <source>
        <dbReference type="ARBA" id="ARBA00001192"/>
    </source>
</evidence>
<evidence type="ECO:0000256" key="2">
    <source>
        <dbReference type="ARBA" id="ARBA00004370"/>
    </source>
</evidence>
<protein>
    <recommendedName>
        <fullName evidence="13">Ubiquinol oxidase</fullName>
        <ecNumber evidence="13">1.10.3.11</ecNumber>
    </recommendedName>
</protein>
<keyword evidence="4" id="KW-0813">Transport</keyword>
<dbReference type="Proteomes" id="UP001472866">
    <property type="component" value="Chromosome 09"/>
</dbReference>
<evidence type="ECO:0000256" key="10">
    <source>
        <dbReference type="ARBA" id="ARBA00023002"/>
    </source>
</evidence>
<keyword evidence="12 13" id="KW-0472">Membrane</keyword>
<evidence type="ECO:0000256" key="7">
    <source>
        <dbReference type="ARBA" id="ARBA00022723"/>
    </source>
</evidence>
<dbReference type="GO" id="GO:0098803">
    <property type="term" value="C:respiratory chain complex"/>
    <property type="evidence" value="ECO:0007669"/>
    <property type="project" value="UniProtKB-UniRule"/>
</dbReference>
<keyword evidence="5 13" id="KW-0679">Respiratory chain</keyword>
<dbReference type="GO" id="GO:0005739">
    <property type="term" value="C:mitochondrion"/>
    <property type="evidence" value="ECO:0007669"/>
    <property type="project" value="TreeGrafter"/>
</dbReference>
<dbReference type="EC" id="1.10.3.11" evidence="13"/>
<evidence type="ECO:0000256" key="3">
    <source>
        <dbReference type="ARBA" id="ARBA00008388"/>
    </source>
</evidence>
<dbReference type="GO" id="GO:0106292">
    <property type="term" value="F:superoxide-generating NADPH oxidase activity"/>
    <property type="evidence" value="ECO:0007669"/>
    <property type="project" value="UniProtKB-ARBA"/>
</dbReference>
<dbReference type="PANTHER" id="PTHR31803:SF19">
    <property type="entry name" value="UBIQUINOL OXIDASE"/>
    <property type="match status" value="1"/>
</dbReference>
<evidence type="ECO:0000256" key="13">
    <source>
        <dbReference type="RuleBase" id="RU003779"/>
    </source>
</evidence>
<dbReference type="AlphaFoldDB" id="A0AAX4PDN6"/>
<dbReference type="GO" id="GO:0102721">
    <property type="term" value="F:ubiquinol:oxygen oxidoreductase activity"/>
    <property type="evidence" value="ECO:0007669"/>
    <property type="project" value="UniProtKB-EC"/>
</dbReference>
<dbReference type="InterPro" id="IPR038659">
    <property type="entry name" value="AOX_sf"/>
</dbReference>
<dbReference type="Pfam" id="PF01786">
    <property type="entry name" value="AOX"/>
    <property type="match status" value="1"/>
</dbReference>
<dbReference type="InterPro" id="IPR002680">
    <property type="entry name" value="AOX"/>
</dbReference>
<evidence type="ECO:0000256" key="11">
    <source>
        <dbReference type="ARBA" id="ARBA00023004"/>
    </source>
</evidence>
<sequence length="387" mass="44788">MRAASLRARASASTCAARPAPCTSTSRRRSFRAPRAQAERSDEKQEGSSPTSVPEGENCDYGFTAGTTGLYTDRDGPSTPRNVVKLAVANFQKELRALREWQDSREELEQTQDSGFSEEPSAVDDLAGSLEDEELCINFQDELKKLTIDADAVYARELDRHKDGDYMKKKSWVIKVPYLVLCWLLDRVYSKERPIQRFWFLETVARMPYFSYISMLHLYETLGWWRRGAAVKKVHFAEEWNEFHHLLIMESLGGDDQWIDRFAGYHSAVLYYWVLNLLWLASPVLAYQFSELLETHAVDTYGQFVDENEDLLKTLPAPAIARQYYQNEDLYMFDEFQTSRAGKGRRRPEINTLYDTFSNIRDDELEHVKTMVACQNTHVAVRSPHQR</sequence>
<keyword evidence="6 13" id="KW-0812">Transmembrane</keyword>
<evidence type="ECO:0000256" key="12">
    <source>
        <dbReference type="ARBA" id="ARBA00023136"/>
    </source>
</evidence>
<evidence type="ECO:0000256" key="5">
    <source>
        <dbReference type="ARBA" id="ARBA00022660"/>
    </source>
</evidence>
<evidence type="ECO:0000313" key="16">
    <source>
        <dbReference type="Proteomes" id="UP001472866"/>
    </source>
</evidence>
<keyword evidence="7 13" id="KW-0479">Metal-binding</keyword>
<comment type="catalytic activity">
    <reaction evidence="1 13">
        <text>2 a ubiquinol + O2 = 2 a ubiquinone + 2 H2O</text>
        <dbReference type="Rhea" id="RHEA:30255"/>
        <dbReference type="Rhea" id="RHEA-COMP:9565"/>
        <dbReference type="Rhea" id="RHEA-COMP:9566"/>
        <dbReference type="ChEBI" id="CHEBI:15377"/>
        <dbReference type="ChEBI" id="CHEBI:15379"/>
        <dbReference type="ChEBI" id="CHEBI:16389"/>
        <dbReference type="ChEBI" id="CHEBI:17976"/>
        <dbReference type="EC" id="1.10.3.11"/>
    </reaction>
</comment>
<dbReference type="GO" id="GO:0046872">
    <property type="term" value="F:metal ion binding"/>
    <property type="evidence" value="ECO:0007669"/>
    <property type="project" value="UniProtKB-UniRule"/>
</dbReference>
<keyword evidence="10 13" id="KW-0560">Oxidoreductase</keyword>
<organism evidence="15 16">
    <name type="scientific">Chloropicon roscoffensis</name>
    <dbReference type="NCBI Taxonomy" id="1461544"/>
    <lineage>
        <taxon>Eukaryota</taxon>
        <taxon>Viridiplantae</taxon>
        <taxon>Chlorophyta</taxon>
        <taxon>Chloropicophyceae</taxon>
        <taxon>Chloropicales</taxon>
        <taxon>Chloropicaceae</taxon>
        <taxon>Chloropicon</taxon>
    </lineage>
</organism>
<dbReference type="EMBL" id="CP151509">
    <property type="protein sequence ID" value="WZN64278.1"/>
    <property type="molecule type" value="Genomic_DNA"/>
</dbReference>
<evidence type="ECO:0000256" key="6">
    <source>
        <dbReference type="ARBA" id="ARBA00022692"/>
    </source>
</evidence>
<gene>
    <name evidence="15" type="ORF">HKI87_09g58330</name>
</gene>
<feature type="region of interest" description="Disordered" evidence="14">
    <location>
        <begin position="1"/>
        <end position="65"/>
    </location>
</feature>